<keyword evidence="3" id="KW-1185">Reference proteome</keyword>
<proteinExistence type="predicted"/>
<dbReference type="Pfam" id="PF08770">
    <property type="entry name" value="SoxZ"/>
    <property type="match status" value="1"/>
</dbReference>
<dbReference type="Gene3D" id="2.60.40.10">
    <property type="entry name" value="Immunoglobulins"/>
    <property type="match status" value="1"/>
</dbReference>
<comment type="caution">
    <text evidence="2">The sequence shown here is derived from an EMBL/GenBank/DDBJ whole genome shotgun (WGS) entry which is preliminary data.</text>
</comment>
<dbReference type="EMBL" id="JAAOCD010000003">
    <property type="protein sequence ID" value="NHK98159.1"/>
    <property type="molecule type" value="Genomic_DNA"/>
</dbReference>
<gene>
    <name evidence="2" type="primary">soxZ</name>
    <name evidence="2" type="ORF">G7087_07190</name>
</gene>
<evidence type="ECO:0000313" key="2">
    <source>
        <dbReference type="EMBL" id="NHK98159.1"/>
    </source>
</evidence>
<dbReference type="InterPro" id="IPR013783">
    <property type="entry name" value="Ig-like_fold"/>
</dbReference>
<reference evidence="2 3" key="1">
    <citation type="submission" date="2020-03" db="EMBL/GenBank/DDBJ databases">
        <title>Rubrivivax benzoatilyticus JA2 (sequenced after 10 years sub-culturing).</title>
        <authorList>
            <person name="Gupta D."/>
            <person name="Chintalapati S."/>
            <person name="Chintalapati V.R."/>
        </authorList>
    </citation>
    <scope>NUCLEOTIDE SEQUENCE [LARGE SCALE GENOMIC DNA]</scope>
    <source>
        <strain evidence="2 3">JA2-Mal</strain>
    </source>
</reference>
<feature type="domain" description="Sulphur oxidation protein SoxZ" evidence="1">
    <location>
        <begin position="9"/>
        <end position="101"/>
    </location>
</feature>
<accession>A0ABX0HSZ7</accession>
<dbReference type="RefSeq" id="WP_009855962.1">
    <property type="nucleotide sequence ID" value="NZ_JAAOCD010000003.1"/>
</dbReference>
<evidence type="ECO:0000259" key="1">
    <source>
        <dbReference type="Pfam" id="PF08770"/>
    </source>
</evidence>
<sequence length="104" mass="11303">MASAPILLRAQLQGERTVVRVLMAHEMESGQRKDGDGRPIPAWHIQDVAVTLEGRPVLTLSFGPSVSKNPFLRFALRGGKAGDRVGVSWVDTRGERRSAEAVIA</sequence>
<dbReference type="NCBIfam" id="TIGR04490">
    <property type="entry name" value="SoxZ_true"/>
    <property type="match status" value="1"/>
</dbReference>
<dbReference type="Proteomes" id="UP000802098">
    <property type="component" value="Unassembled WGS sequence"/>
</dbReference>
<organism evidence="2 3">
    <name type="scientific">Rubrivivax benzoatilyticus</name>
    <dbReference type="NCBI Taxonomy" id="316997"/>
    <lineage>
        <taxon>Bacteria</taxon>
        <taxon>Pseudomonadati</taxon>
        <taxon>Pseudomonadota</taxon>
        <taxon>Betaproteobacteria</taxon>
        <taxon>Burkholderiales</taxon>
        <taxon>Sphaerotilaceae</taxon>
        <taxon>Rubrivivax</taxon>
    </lineage>
</organism>
<name>A0ABX0HSZ7_9BURK</name>
<dbReference type="InterPro" id="IPR014756">
    <property type="entry name" value="Ig_E-set"/>
</dbReference>
<protein>
    <submittedName>
        <fullName evidence="2">Thiosulfate oxidation carrier complex protein SoxZ</fullName>
    </submittedName>
</protein>
<dbReference type="InterPro" id="IPR030995">
    <property type="entry name" value="SoxZ"/>
</dbReference>
<evidence type="ECO:0000313" key="3">
    <source>
        <dbReference type="Proteomes" id="UP000802098"/>
    </source>
</evidence>
<dbReference type="InterPro" id="IPR014880">
    <property type="entry name" value="SoxZ_dom"/>
</dbReference>
<dbReference type="SUPFAM" id="SSF81296">
    <property type="entry name" value="E set domains"/>
    <property type="match status" value="1"/>
</dbReference>